<evidence type="ECO:0000313" key="2">
    <source>
        <dbReference type="Proteomes" id="UP001057753"/>
    </source>
</evidence>
<name>A0A9Q4B4S0_SALAG</name>
<accession>A0A9Q4B4S0</accession>
<comment type="caution">
    <text evidence="1">The sequence shown here is derived from an EMBL/GenBank/DDBJ whole genome shotgun (WGS) entry which is preliminary data.</text>
</comment>
<proteinExistence type="predicted"/>
<dbReference type="AlphaFoldDB" id="A0A9Q4B4S0"/>
<protein>
    <submittedName>
        <fullName evidence="1">Uncharacterized protein</fullName>
    </submittedName>
</protein>
<dbReference type="Proteomes" id="UP001057753">
    <property type="component" value="Unassembled WGS sequence"/>
</dbReference>
<dbReference type="EMBL" id="JABXYM010000001">
    <property type="protein sequence ID" value="MCR6098304.1"/>
    <property type="molecule type" value="Genomic_DNA"/>
</dbReference>
<evidence type="ECO:0000313" key="1">
    <source>
        <dbReference type="EMBL" id="MCR6098304.1"/>
    </source>
</evidence>
<sequence>MIKKINELNEELSTMEILTYFEEKYQTPHIVTTRTIKRWIDELQIEHITSPPPKRNADIKYKKVDVLKLEHTKRKKLLQHRDKYLAKEWKEKKAEEQFEIFVEYQNELVENGYDEASHADSINYIYKQQAKEIIFKEKVEMCFEHLFPNIEFDDKELENKLFIRGENPYHPDGIEADEYIKKKFYKK</sequence>
<organism evidence="1 2">
    <name type="scientific">Salipaludibacillus agaradhaerens</name>
    <name type="common">Bacillus agaradhaerens</name>
    <dbReference type="NCBI Taxonomy" id="76935"/>
    <lineage>
        <taxon>Bacteria</taxon>
        <taxon>Bacillati</taxon>
        <taxon>Bacillota</taxon>
        <taxon>Bacilli</taxon>
        <taxon>Bacillales</taxon>
        <taxon>Bacillaceae</taxon>
    </lineage>
</organism>
<keyword evidence="2" id="KW-1185">Reference proteome</keyword>
<dbReference type="RefSeq" id="WP_257822661.1">
    <property type="nucleotide sequence ID" value="NZ_JABXYM010000001.1"/>
</dbReference>
<reference evidence="1" key="1">
    <citation type="submission" date="2020-06" db="EMBL/GenBank/DDBJ databases">
        <title>Insight into the genomes of haloalkaliphilic bacilli from Kenyan soda lakes.</title>
        <authorList>
            <person name="Mwirichia R."/>
            <person name="Villamizar G.C."/>
            <person name="Poehlein A."/>
            <person name="Mugweru J."/>
            <person name="Kipnyargis A."/>
            <person name="Kiplimo D."/>
            <person name="Orwa P."/>
            <person name="Daniel R."/>
        </authorList>
    </citation>
    <scope>NUCLEOTIDE SEQUENCE</scope>
    <source>
        <strain evidence="1">B1096_S55</strain>
    </source>
</reference>
<gene>
    <name evidence="1" type="ORF">HXA33_17375</name>
</gene>